<evidence type="ECO:0000313" key="9">
    <source>
        <dbReference type="EMBL" id="MPL77049.1"/>
    </source>
</evidence>
<dbReference type="GO" id="GO:0015744">
    <property type="term" value="P:succinate transport"/>
    <property type="evidence" value="ECO:0007669"/>
    <property type="project" value="TreeGrafter"/>
</dbReference>
<evidence type="ECO:0000256" key="5">
    <source>
        <dbReference type="ARBA" id="ARBA00023136"/>
    </source>
</evidence>
<keyword evidence="5 7" id="KW-0472">Membrane</keyword>
<organism evidence="9">
    <name type="scientific">bioreactor metagenome</name>
    <dbReference type="NCBI Taxonomy" id="1076179"/>
    <lineage>
        <taxon>unclassified sequences</taxon>
        <taxon>metagenomes</taxon>
        <taxon>ecological metagenomes</taxon>
    </lineage>
</organism>
<dbReference type="PANTHER" id="PTHR34390">
    <property type="entry name" value="UPF0442 PROTEIN YJJB-RELATED"/>
    <property type="match status" value="1"/>
</dbReference>
<dbReference type="InterPro" id="IPR050539">
    <property type="entry name" value="ThrE_Dicarb/AminoAcid_Exp"/>
</dbReference>
<proteinExistence type="inferred from homology"/>
<name>A0A644UDW4_9ZZZZ</name>
<dbReference type="AlphaFoldDB" id="A0A644UDW4"/>
<feature type="transmembrane region" description="Helical" evidence="7">
    <location>
        <begin position="196"/>
        <end position="215"/>
    </location>
</feature>
<evidence type="ECO:0000256" key="2">
    <source>
        <dbReference type="ARBA" id="ARBA00022475"/>
    </source>
</evidence>
<feature type="transmembrane region" description="Helical" evidence="7">
    <location>
        <begin position="235"/>
        <end position="253"/>
    </location>
</feature>
<dbReference type="PANTHER" id="PTHR34390:SF2">
    <property type="entry name" value="SUCCINATE TRANSPORTER SUBUNIT YJJP-RELATED"/>
    <property type="match status" value="1"/>
</dbReference>
<comment type="similarity">
    <text evidence="6">Belongs to the ThrE exporter (TC 2.A.79) family.</text>
</comment>
<comment type="caution">
    <text evidence="9">The sequence shown here is derived from an EMBL/GenBank/DDBJ whole genome shotgun (WGS) entry which is preliminary data.</text>
</comment>
<keyword evidence="4 7" id="KW-1133">Transmembrane helix</keyword>
<dbReference type="EMBL" id="VSSQ01000103">
    <property type="protein sequence ID" value="MPL77049.1"/>
    <property type="molecule type" value="Genomic_DNA"/>
</dbReference>
<dbReference type="GO" id="GO:0005886">
    <property type="term" value="C:plasma membrane"/>
    <property type="evidence" value="ECO:0007669"/>
    <property type="project" value="UniProtKB-SubCell"/>
</dbReference>
<evidence type="ECO:0000256" key="3">
    <source>
        <dbReference type="ARBA" id="ARBA00022692"/>
    </source>
</evidence>
<dbReference type="Pfam" id="PF06738">
    <property type="entry name" value="ThrE"/>
    <property type="match status" value="1"/>
</dbReference>
<dbReference type="GO" id="GO:0022857">
    <property type="term" value="F:transmembrane transporter activity"/>
    <property type="evidence" value="ECO:0007669"/>
    <property type="project" value="InterPro"/>
</dbReference>
<accession>A0A644UDW4</accession>
<evidence type="ECO:0000259" key="8">
    <source>
        <dbReference type="Pfam" id="PF06738"/>
    </source>
</evidence>
<reference evidence="9" key="1">
    <citation type="submission" date="2019-08" db="EMBL/GenBank/DDBJ databases">
        <authorList>
            <person name="Kucharzyk K."/>
            <person name="Murdoch R.W."/>
            <person name="Higgins S."/>
            <person name="Loffler F."/>
        </authorList>
    </citation>
    <scope>NUCLEOTIDE SEQUENCE</scope>
</reference>
<comment type="subcellular location">
    <subcellularLocation>
        <location evidence="1">Cell membrane</location>
        <topology evidence="1">Multi-pass membrane protein</topology>
    </subcellularLocation>
</comment>
<evidence type="ECO:0000256" key="6">
    <source>
        <dbReference type="ARBA" id="ARBA00034125"/>
    </source>
</evidence>
<keyword evidence="3 7" id="KW-0812">Transmembrane</keyword>
<sequence length="254" mass="26970">MAVSLEQIMKIAGLAGEIMLKNGAETYRVEDTMTHIAKACGAAKVETFVTPTGLFLTIYDSSGRLSTSMWRVRARTINLDRVAKVNELSRRLVDQRIEYQNAYSILEHIGRERTGFSLLPSMLAAGAVGGTTAILQNANTLEVLGALGAAMTVRYIAHVVSRRHGVQFTYEFLGGMTAALIGSGLDMLVPSISRDAVIIGGIMPLVPGVAITNAIRDVIAGDLLSGLSRGMEAALTATAVTMGVVIALAVHIVR</sequence>
<evidence type="ECO:0000256" key="1">
    <source>
        <dbReference type="ARBA" id="ARBA00004651"/>
    </source>
</evidence>
<evidence type="ECO:0000256" key="7">
    <source>
        <dbReference type="SAM" id="Phobius"/>
    </source>
</evidence>
<keyword evidence="2" id="KW-1003">Cell membrane</keyword>
<feature type="domain" description="Threonine/serine exporter-like N-terminal" evidence="8">
    <location>
        <begin position="11"/>
        <end position="250"/>
    </location>
</feature>
<evidence type="ECO:0000256" key="4">
    <source>
        <dbReference type="ARBA" id="ARBA00022989"/>
    </source>
</evidence>
<protein>
    <submittedName>
        <fullName evidence="9">Inner membrane protein YjjP</fullName>
    </submittedName>
</protein>
<dbReference type="InterPro" id="IPR010619">
    <property type="entry name" value="ThrE-like_N"/>
</dbReference>
<gene>
    <name evidence="9" type="primary">yjjP_4</name>
    <name evidence="9" type="ORF">SDC9_22900</name>
</gene>